<dbReference type="InterPro" id="IPR018962">
    <property type="entry name" value="DUF1995"/>
</dbReference>
<organism evidence="2 3">
    <name type="scientific">Tetradesmus obliquus</name>
    <name type="common">Green alga</name>
    <name type="synonym">Acutodesmus obliquus</name>
    <dbReference type="NCBI Taxonomy" id="3088"/>
    <lineage>
        <taxon>Eukaryota</taxon>
        <taxon>Viridiplantae</taxon>
        <taxon>Chlorophyta</taxon>
        <taxon>core chlorophytes</taxon>
        <taxon>Chlorophyceae</taxon>
        <taxon>CS clade</taxon>
        <taxon>Sphaeropleales</taxon>
        <taxon>Scenedesmaceae</taxon>
        <taxon>Tetradesmus</taxon>
    </lineage>
</organism>
<accession>A0ABY8TK04</accession>
<proteinExistence type="predicted"/>
<evidence type="ECO:0000313" key="3">
    <source>
        <dbReference type="Proteomes" id="UP001244341"/>
    </source>
</evidence>
<protein>
    <recommendedName>
        <fullName evidence="1">DUF1995 domain-containing protein</fullName>
    </recommendedName>
</protein>
<dbReference type="InterPro" id="IPR053021">
    <property type="entry name" value="Chloroplast_ADK"/>
</dbReference>
<evidence type="ECO:0000313" key="2">
    <source>
        <dbReference type="EMBL" id="WIA09312.1"/>
    </source>
</evidence>
<name>A0ABY8TK04_TETOB</name>
<evidence type="ECO:0000259" key="1">
    <source>
        <dbReference type="Pfam" id="PF09353"/>
    </source>
</evidence>
<dbReference type="Proteomes" id="UP001244341">
    <property type="component" value="Chromosome 1b"/>
</dbReference>
<dbReference type="Pfam" id="PF09353">
    <property type="entry name" value="DUF1995"/>
    <property type="match status" value="1"/>
</dbReference>
<dbReference type="PANTHER" id="PTHR35509">
    <property type="entry name" value="DOMAIN PROTEIN, PUTATIVE (DUF1995)-RELATED"/>
    <property type="match status" value="1"/>
</dbReference>
<keyword evidence="3" id="KW-1185">Reference proteome</keyword>
<sequence>MSMACALLSPIKGLYVTSVPLANPQSNSLWSVLSFFAGLMLRKALHSAVPARFPAVAFNGASPDGRMVQRLVDWLAAAAEVVHSSSAEQCLVRLTEYGLHEAGEALAAVQSKRVVGKLVLRVNQAVAAIEAAWKAGIKRQRIELLLPLIGATDLDDWPGGIRQQFKAAAPLVEGILKQLKQKEGLQGPLGVDIWDQGDAVGAWSGDNLAGVLFPTADTIKQLRQLTERSPKAPELLLIFNPQWELQGNLVSDFGFGNRKAASLELVESFTPTYWLKQMRVAGDDLRVLHAQPNKWQVHTVSRSGSEAFLTAFDAQPSYAQLQEALKAWPDAASNKSLMDRLRDEVQFIQDTAQPKQ</sequence>
<gene>
    <name evidence="2" type="ORF">OEZ85_008719</name>
</gene>
<dbReference type="PANTHER" id="PTHR35509:SF4">
    <property type="entry name" value="DUF1995 DOMAIN-CONTAINING PROTEIN"/>
    <property type="match status" value="1"/>
</dbReference>
<dbReference type="EMBL" id="CP126208">
    <property type="protein sequence ID" value="WIA09312.1"/>
    <property type="molecule type" value="Genomic_DNA"/>
</dbReference>
<reference evidence="2 3" key="1">
    <citation type="submission" date="2023-05" db="EMBL/GenBank/DDBJ databases">
        <title>A 100% complete, gapless, phased diploid assembly of the Scenedesmus obliquus UTEX 3031 genome.</title>
        <authorList>
            <person name="Biondi T.C."/>
            <person name="Hanschen E.R."/>
            <person name="Kwon T."/>
            <person name="Eng W."/>
            <person name="Kruse C.P.S."/>
            <person name="Koehler S.I."/>
            <person name="Kunde Y."/>
            <person name="Gleasner C.D."/>
            <person name="You Mak K.T."/>
            <person name="Polle J."/>
            <person name="Hovde B.T."/>
            <person name="Starkenburg S.R."/>
        </authorList>
    </citation>
    <scope>NUCLEOTIDE SEQUENCE [LARGE SCALE GENOMIC DNA]</scope>
    <source>
        <strain evidence="2 3">DOE0152z</strain>
    </source>
</reference>
<feature type="domain" description="DUF1995" evidence="1">
    <location>
        <begin position="122"/>
        <end position="322"/>
    </location>
</feature>